<dbReference type="GO" id="GO:0033819">
    <property type="term" value="F:lipoyl(octanoyl) transferase activity"/>
    <property type="evidence" value="ECO:0007669"/>
    <property type="project" value="UniProtKB-EC"/>
</dbReference>
<feature type="active site" description="Acyl-thioester intermediate" evidence="5 7">
    <location>
        <position position="193"/>
    </location>
</feature>
<comment type="pathway">
    <text evidence="1 5 6">Protein modification; protein lipoylation via endogenous pathway; protein N(6)-(lipoyl)lysine from octanoyl-[acyl-carrier-protein]: step 1/2.</text>
</comment>
<feature type="binding site" evidence="5 8">
    <location>
        <begin position="94"/>
        <end position="101"/>
    </location>
    <ligand>
        <name>substrate</name>
    </ligand>
</feature>
<feature type="binding site" evidence="5 8">
    <location>
        <begin position="175"/>
        <end position="177"/>
    </location>
    <ligand>
        <name>substrate</name>
    </ligand>
</feature>
<evidence type="ECO:0000313" key="12">
    <source>
        <dbReference type="Proteomes" id="UP000320781"/>
    </source>
</evidence>
<proteinExistence type="inferred from homology"/>
<evidence type="ECO:0000259" key="10">
    <source>
        <dbReference type="PROSITE" id="PS51733"/>
    </source>
</evidence>
<dbReference type="GO" id="GO:0009249">
    <property type="term" value="P:protein lipoylation"/>
    <property type="evidence" value="ECO:0007669"/>
    <property type="project" value="InterPro"/>
</dbReference>
<reference evidence="11 12" key="1">
    <citation type="submission" date="2019-03" db="EMBL/GenBank/DDBJ databases">
        <title>Metabolic potential of uncultured bacteria and archaea associated with petroleum seepage in deep-sea sediments.</title>
        <authorList>
            <person name="Dong X."/>
            <person name="Hubert C."/>
        </authorList>
    </citation>
    <scope>NUCLEOTIDE SEQUENCE [LARGE SCALE GENOMIC DNA]</scope>
    <source>
        <strain evidence="11">E44_bin92</strain>
    </source>
</reference>
<dbReference type="NCBIfam" id="TIGR00214">
    <property type="entry name" value="lipB"/>
    <property type="match status" value="1"/>
</dbReference>
<dbReference type="AlphaFoldDB" id="A0A523QGK6"/>
<feature type="site" description="Lowers pKa of active site Cys" evidence="5 9">
    <location>
        <position position="158"/>
    </location>
</feature>
<comment type="caution">
    <text evidence="11">The sequence shown here is derived from an EMBL/GenBank/DDBJ whole genome shotgun (WGS) entry which is preliminary data.</text>
</comment>
<dbReference type="PIRSF" id="PIRSF016262">
    <property type="entry name" value="LPLase"/>
    <property type="match status" value="1"/>
</dbReference>
<sequence>MVCRPGVSLLIRNKIMGQDRICWILDEGVLPYREAYGLQNSLVNLRLRNMVPDCLILLEHPPVLTLGRNRGDENILVSKEILRKEEIEVVLTDRGGSVTYHGPGQLVGYPILSLREYSRNVSEYLRKIEEVIILALKEFEVQAKRRSDYPGIWVGEKKIASIGVAIRQFRITYHGFAFNVNPDMSRFRLINPCGIKNLELTSLANLLGYPPKMAEVKQEIARSFAHTFGMKMVRNDVYPPIVSIGT</sequence>
<comment type="function">
    <text evidence="4 5 6">Catalyzes the transfer of endogenously produced octanoic acid from octanoyl-acyl-carrier-protein onto the lipoyl domains of lipoate-dependent enzymes. Lipoyl-ACP can also act as a substrate although octanoyl-ACP is likely to be the physiological substrate.</text>
</comment>
<name>A0A523QGK6_UNCAE</name>
<dbReference type="Pfam" id="PF21948">
    <property type="entry name" value="LplA-B_cat"/>
    <property type="match status" value="1"/>
</dbReference>
<dbReference type="EC" id="2.3.1.181" evidence="5 6"/>
<dbReference type="Gene3D" id="3.30.930.10">
    <property type="entry name" value="Bira Bifunctional Protein, Domain 2"/>
    <property type="match status" value="1"/>
</dbReference>
<evidence type="ECO:0000256" key="6">
    <source>
        <dbReference type="PIRNR" id="PIRNR016262"/>
    </source>
</evidence>
<evidence type="ECO:0000256" key="1">
    <source>
        <dbReference type="ARBA" id="ARBA00004821"/>
    </source>
</evidence>
<gene>
    <name evidence="5 11" type="primary">lipB</name>
    <name evidence="11" type="ORF">E3J95_06370</name>
</gene>
<evidence type="ECO:0000256" key="3">
    <source>
        <dbReference type="ARBA" id="ARBA00023315"/>
    </source>
</evidence>
<evidence type="ECO:0000256" key="4">
    <source>
        <dbReference type="ARBA" id="ARBA00024732"/>
    </source>
</evidence>
<dbReference type="PROSITE" id="PS51733">
    <property type="entry name" value="BPL_LPL_CATALYTIC"/>
    <property type="match status" value="1"/>
</dbReference>
<protein>
    <recommendedName>
        <fullName evidence="5 6">Octanoyltransferase</fullName>
        <ecNumber evidence="5 6">2.3.1.181</ecNumber>
    </recommendedName>
    <alternativeName>
        <fullName evidence="5">Lipoate-protein ligase B</fullName>
    </alternativeName>
    <alternativeName>
        <fullName evidence="5">Lipoyl/octanoyl transferase</fullName>
    </alternativeName>
    <alternativeName>
        <fullName evidence="5">Octanoyl-[acyl-carrier-protein]-protein N-octanoyltransferase</fullName>
    </alternativeName>
</protein>
<dbReference type="PROSITE" id="PS01313">
    <property type="entry name" value="LIPB"/>
    <property type="match status" value="1"/>
</dbReference>
<comment type="catalytic activity">
    <reaction evidence="5 6">
        <text>octanoyl-[ACP] + L-lysyl-[protein] = N(6)-octanoyl-L-lysyl-[protein] + holo-[ACP] + H(+)</text>
        <dbReference type="Rhea" id="RHEA:17665"/>
        <dbReference type="Rhea" id="RHEA-COMP:9636"/>
        <dbReference type="Rhea" id="RHEA-COMP:9685"/>
        <dbReference type="Rhea" id="RHEA-COMP:9752"/>
        <dbReference type="Rhea" id="RHEA-COMP:9928"/>
        <dbReference type="ChEBI" id="CHEBI:15378"/>
        <dbReference type="ChEBI" id="CHEBI:29969"/>
        <dbReference type="ChEBI" id="CHEBI:64479"/>
        <dbReference type="ChEBI" id="CHEBI:78463"/>
        <dbReference type="ChEBI" id="CHEBI:78809"/>
        <dbReference type="EC" id="2.3.1.181"/>
    </reaction>
</comment>
<dbReference type="InterPro" id="IPR045864">
    <property type="entry name" value="aa-tRNA-synth_II/BPL/LPL"/>
</dbReference>
<dbReference type="PANTHER" id="PTHR10993">
    <property type="entry name" value="OCTANOYLTRANSFERASE"/>
    <property type="match status" value="1"/>
</dbReference>
<dbReference type="InterPro" id="IPR004143">
    <property type="entry name" value="BPL_LPL_catalytic"/>
</dbReference>
<organism evidence="11 12">
    <name type="scientific">Aerophobetes bacterium</name>
    <dbReference type="NCBI Taxonomy" id="2030807"/>
    <lineage>
        <taxon>Bacteria</taxon>
        <taxon>Candidatus Aerophobota</taxon>
    </lineage>
</organism>
<comment type="similarity">
    <text evidence="5 6">Belongs to the LipB family.</text>
</comment>
<dbReference type="HAMAP" id="MF_00013">
    <property type="entry name" value="LipB"/>
    <property type="match status" value="1"/>
</dbReference>
<dbReference type="UniPathway" id="UPA00538">
    <property type="reaction ID" value="UER00592"/>
</dbReference>
<accession>A0A523QGK6</accession>
<dbReference type="InterPro" id="IPR020605">
    <property type="entry name" value="Octanoyltransferase_CS"/>
</dbReference>
<comment type="miscellaneous">
    <text evidence="5">In the reaction, the free carboxyl group of octanoic acid is attached via an amide linkage to the epsilon-amino group of a specific lysine residue of lipoyl domains of lipoate-dependent enzymes.</text>
</comment>
<evidence type="ECO:0000256" key="8">
    <source>
        <dbReference type="PIRSR" id="PIRSR016262-2"/>
    </source>
</evidence>
<comment type="subcellular location">
    <subcellularLocation>
        <location evidence="5">Cytoplasm</location>
    </subcellularLocation>
</comment>
<dbReference type="Proteomes" id="UP000320781">
    <property type="component" value="Unassembled WGS sequence"/>
</dbReference>
<dbReference type="CDD" id="cd16444">
    <property type="entry name" value="LipB"/>
    <property type="match status" value="1"/>
</dbReference>
<evidence type="ECO:0000256" key="7">
    <source>
        <dbReference type="PIRSR" id="PIRSR016262-1"/>
    </source>
</evidence>
<keyword evidence="3 5" id="KW-0012">Acyltransferase</keyword>
<dbReference type="SUPFAM" id="SSF55681">
    <property type="entry name" value="Class II aaRS and biotin synthetases"/>
    <property type="match status" value="1"/>
</dbReference>
<evidence type="ECO:0000313" key="11">
    <source>
        <dbReference type="EMBL" id="TES84594.1"/>
    </source>
</evidence>
<feature type="domain" description="BPL/LPL catalytic" evidence="10">
    <location>
        <begin position="49"/>
        <end position="232"/>
    </location>
</feature>
<dbReference type="PANTHER" id="PTHR10993:SF7">
    <property type="entry name" value="LIPOYLTRANSFERASE 2, MITOCHONDRIAL-RELATED"/>
    <property type="match status" value="1"/>
</dbReference>
<dbReference type="InterPro" id="IPR000544">
    <property type="entry name" value="Octanoyltransferase"/>
</dbReference>
<dbReference type="NCBIfam" id="NF010925">
    <property type="entry name" value="PRK14345.1"/>
    <property type="match status" value="1"/>
</dbReference>
<keyword evidence="5" id="KW-0963">Cytoplasm</keyword>
<dbReference type="EMBL" id="SOKU01000310">
    <property type="protein sequence ID" value="TES84594.1"/>
    <property type="molecule type" value="Genomic_DNA"/>
</dbReference>
<keyword evidence="2 5" id="KW-0808">Transferase</keyword>
<feature type="binding site" evidence="5 8">
    <location>
        <begin position="161"/>
        <end position="163"/>
    </location>
    <ligand>
        <name>substrate</name>
    </ligand>
</feature>
<evidence type="ECO:0000256" key="5">
    <source>
        <dbReference type="HAMAP-Rule" id="MF_00013"/>
    </source>
</evidence>
<dbReference type="GO" id="GO:0005737">
    <property type="term" value="C:cytoplasm"/>
    <property type="evidence" value="ECO:0007669"/>
    <property type="project" value="UniProtKB-SubCell"/>
</dbReference>
<evidence type="ECO:0000256" key="2">
    <source>
        <dbReference type="ARBA" id="ARBA00022679"/>
    </source>
</evidence>
<evidence type="ECO:0000256" key="9">
    <source>
        <dbReference type="PIRSR" id="PIRSR016262-3"/>
    </source>
</evidence>